<dbReference type="Pfam" id="PF00031">
    <property type="entry name" value="Cystatin"/>
    <property type="match status" value="1"/>
</dbReference>
<keyword evidence="6" id="KW-1185">Reference proteome</keyword>
<keyword evidence="1" id="KW-0646">Protease inhibitor</keyword>
<accession>A0A4S4E3W0</accession>
<gene>
    <name evidence="5" type="ORF">TEA_009608</name>
</gene>
<reference evidence="5 6" key="1">
    <citation type="journal article" date="2018" name="Proc. Natl. Acad. Sci. U.S.A.">
        <title>Draft genome sequence of Camellia sinensis var. sinensis provides insights into the evolution of the tea genome and tea quality.</title>
        <authorList>
            <person name="Wei C."/>
            <person name="Yang H."/>
            <person name="Wang S."/>
            <person name="Zhao J."/>
            <person name="Liu C."/>
            <person name="Gao L."/>
            <person name="Xia E."/>
            <person name="Lu Y."/>
            <person name="Tai Y."/>
            <person name="She G."/>
            <person name="Sun J."/>
            <person name="Cao H."/>
            <person name="Tong W."/>
            <person name="Gao Q."/>
            <person name="Li Y."/>
            <person name="Deng W."/>
            <person name="Jiang X."/>
            <person name="Wang W."/>
            <person name="Chen Q."/>
            <person name="Zhang S."/>
            <person name="Li H."/>
            <person name="Wu J."/>
            <person name="Wang P."/>
            <person name="Li P."/>
            <person name="Shi C."/>
            <person name="Zheng F."/>
            <person name="Jian J."/>
            <person name="Huang B."/>
            <person name="Shan D."/>
            <person name="Shi M."/>
            <person name="Fang C."/>
            <person name="Yue Y."/>
            <person name="Li F."/>
            <person name="Li D."/>
            <person name="Wei S."/>
            <person name="Han B."/>
            <person name="Jiang C."/>
            <person name="Yin Y."/>
            <person name="Xia T."/>
            <person name="Zhang Z."/>
            <person name="Bennetzen J.L."/>
            <person name="Zhao S."/>
            <person name="Wan X."/>
        </authorList>
    </citation>
    <scope>NUCLEOTIDE SEQUENCE [LARGE SCALE GENOMIC DNA]</scope>
    <source>
        <strain evidence="6">cv. Shuchazao</strain>
        <tissue evidence="5">Leaf</tissue>
    </source>
</reference>
<dbReference type="Gene3D" id="3.10.450.10">
    <property type="match status" value="1"/>
</dbReference>
<dbReference type="SUPFAM" id="SSF54403">
    <property type="entry name" value="Cystatin/monellin"/>
    <property type="match status" value="1"/>
</dbReference>
<organism evidence="5 6">
    <name type="scientific">Camellia sinensis var. sinensis</name>
    <name type="common">China tea</name>
    <dbReference type="NCBI Taxonomy" id="542762"/>
    <lineage>
        <taxon>Eukaryota</taxon>
        <taxon>Viridiplantae</taxon>
        <taxon>Streptophyta</taxon>
        <taxon>Embryophyta</taxon>
        <taxon>Tracheophyta</taxon>
        <taxon>Spermatophyta</taxon>
        <taxon>Magnoliopsida</taxon>
        <taxon>eudicotyledons</taxon>
        <taxon>Gunneridae</taxon>
        <taxon>Pentapetalae</taxon>
        <taxon>asterids</taxon>
        <taxon>Ericales</taxon>
        <taxon>Theaceae</taxon>
        <taxon>Camellia</taxon>
    </lineage>
</organism>
<dbReference type="GO" id="GO:0004869">
    <property type="term" value="F:cysteine-type endopeptidase inhibitor activity"/>
    <property type="evidence" value="ECO:0007669"/>
    <property type="project" value="UniProtKB-KW"/>
</dbReference>
<feature type="domain" description="Cystatin" evidence="4">
    <location>
        <begin position="92"/>
        <end position="162"/>
    </location>
</feature>
<comment type="caution">
    <text evidence="5">The sequence shown here is derived from an EMBL/GenBank/DDBJ whole genome shotgun (WGS) entry which is preliminary data.</text>
</comment>
<dbReference type="Proteomes" id="UP000306102">
    <property type="component" value="Unassembled WGS sequence"/>
</dbReference>
<dbReference type="PANTHER" id="PTHR31228:SF22">
    <property type="entry name" value="CYSTATIN_MONELLIN SUPERFAMILY PROTEIN"/>
    <property type="match status" value="1"/>
</dbReference>
<dbReference type="NCBIfam" id="TIGR01638">
    <property type="entry name" value="Atha_cystat_rel"/>
    <property type="match status" value="1"/>
</dbReference>
<name>A0A4S4E3W0_CAMSN</name>
<dbReference type="PANTHER" id="PTHR31228">
    <property type="entry name" value="CYSTATIN/MONELLIN SUPERFAMILY PROTEIN"/>
    <property type="match status" value="1"/>
</dbReference>
<evidence type="ECO:0000313" key="6">
    <source>
        <dbReference type="Proteomes" id="UP000306102"/>
    </source>
</evidence>
<dbReference type="InterPro" id="IPR000010">
    <property type="entry name" value="Cystatin_dom"/>
</dbReference>
<evidence type="ECO:0000259" key="4">
    <source>
        <dbReference type="Pfam" id="PF00031"/>
    </source>
</evidence>
<dbReference type="AlphaFoldDB" id="A0A4S4E3W0"/>
<evidence type="ECO:0000256" key="1">
    <source>
        <dbReference type="ARBA" id="ARBA00022690"/>
    </source>
</evidence>
<protein>
    <recommendedName>
        <fullName evidence="4">Cystatin domain-containing protein</fullName>
    </recommendedName>
</protein>
<dbReference type="EMBL" id="SDRB02008112">
    <property type="protein sequence ID" value="THG09955.1"/>
    <property type="molecule type" value="Genomic_DNA"/>
</dbReference>
<evidence type="ECO:0000256" key="2">
    <source>
        <dbReference type="ARBA" id="ARBA00022704"/>
    </source>
</evidence>
<proteinExistence type="predicted"/>
<dbReference type="InterPro" id="IPR006525">
    <property type="entry name" value="Cystatin-related_pln"/>
</dbReference>
<dbReference type="InterPro" id="IPR046350">
    <property type="entry name" value="Cystatin_sf"/>
</dbReference>
<evidence type="ECO:0000256" key="3">
    <source>
        <dbReference type="SAM" id="MobiDB-lite"/>
    </source>
</evidence>
<keyword evidence="2" id="KW-0789">Thiol protease inhibitor</keyword>
<feature type="region of interest" description="Disordered" evidence="3">
    <location>
        <begin position="1"/>
        <end position="22"/>
    </location>
</feature>
<sequence length="290" mass="33910">MHLLHRQRSKGARISHHHHHLYQKKTDPRSIIKVYIYDSDDEIDYEDVDEFGMHEMTDKEYKEYSRQIKDSEGFDVMDFPESFSCGKIIPIIDLNDRANHLKTLSELALKEYYEKEKTKLEFVKFVKANGELCEGLQYYITFDVKDADAVDGPILTFQALVWDGIYRIEVLLCRLKITLGGRNRGLDVGLEGGSALDSRDPKNEWWNLPSAMHQTGAIFVIPHPLGKFDDVFMRWESITKIHVAMQGFTEVRNKIMFIENLLGETEKHDKLKIFKFRFVFGYFILQPAHL</sequence>
<evidence type="ECO:0000313" key="5">
    <source>
        <dbReference type="EMBL" id="THG09955.1"/>
    </source>
</evidence>